<proteinExistence type="predicted"/>
<protein>
    <submittedName>
        <fullName evidence="1">Transcription factor HHO5</fullName>
    </submittedName>
</protein>
<evidence type="ECO:0000313" key="1">
    <source>
        <dbReference type="EMBL" id="KAH9711743.1"/>
    </source>
</evidence>
<organism evidence="1 2">
    <name type="scientific">Citrus sinensis</name>
    <name type="common">Sweet orange</name>
    <name type="synonym">Citrus aurantium var. sinensis</name>
    <dbReference type="NCBI Taxonomy" id="2711"/>
    <lineage>
        <taxon>Eukaryota</taxon>
        <taxon>Viridiplantae</taxon>
        <taxon>Streptophyta</taxon>
        <taxon>Embryophyta</taxon>
        <taxon>Tracheophyta</taxon>
        <taxon>Spermatophyta</taxon>
        <taxon>Magnoliopsida</taxon>
        <taxon>eudicotyledons</taxon>
        <taxon>Gunneridae</taxon>
        <taxon>Pentapetalae</taxon>
        <taxon>rosids</taxon>
        <taxon>malvids</taxon>
        <taxon>Sapindales</taxon>
        <taxon>Rutaceae</taxon>
        <taxon>Aurantioideae</taxon>
        <taxon>Citrus</taxon>
    </lineage>
</organism>
<dbReference type="Proteomes" id="UP000829398">
    <property type="component" value="Chromosome 7"/>
</dbReference>
<comment type="caution">
    <text evidence="1">The sequence shown here is derived from an EMBL/GenBank/DDBJ whole genome shotgun (WGS) entry which is preliminary data.</text>
</comment>
<reference evidence="2" key="1">
    <citation type="journal article" date="2023" name="Hortic. Res.">
        <title>A chromosome-level phased genome enabling allele-level studies in sweet orange: a case study on citrus Huanglongbing tolerance.</title>
        <authorList>
            <person name="Wu B."/>
            <person name="Yu Q."/>
            <person name="Deng Z."/>
            <person name="Duan Y."/>
            <person name="Luo F."/>
            <person name="Gmitter F. Jr."/>
        </authorList>
    </citation>
    <scope>NUCLEOTIDE SEQUENCE [LARGE SCALE GENOMIC DNA]</scope>
    <source>
        <strain evidence="2">cv. Valencia</strain>
    </source>
</reference>
<name>A0ACB8J294_CITSI</name>
<sequence length="369" mass="40834">MGLNLDLNMAYVPKTTKVSKLHECIKRLEEERRKIDAFKSELPLIMLLAGNAIGKLEKQAMQCTEVEEEVEVVELAAFKGNNDEGGGVERGDADLSDRREWMSCFQAWSSDVSLDNNKQQTAVSEPTLMKGKGDQCVYVNPIQMSSGEGAFMPLTEHSSFARTEGKEVSRVPSLSLMTPAMNLGFYNSMSNGRQPNLHSRLQNLQKRRRWLNRKKQRRSWSAELHQLFLQALSHLGGSEVATPKLIKKIMNVDGLTNDEIKSHLQKYRAHLRSPSNNSSSGQDNHPRIANVQVGNSSNSSILQCGSSKSQIHVPSSSANTISMSGGNRVVAEEDARSDGHSWNSAVSSTYAMNFAQTDLSGNQPINIKI</sequence>
<dbReference type="EMBL" id="CM039176">
    <property type="protein sequence ID" value="KAH9711743.1"/>
    <property type="molecule type" value="Genomic_DNA"/>
</dbReference>
<evidence type="ECO:0000313" key="2">
    <source>
        <dbReference type="Proteomes" id="UP000829398"/>
    </source>
</evidence>
<accession>A0ACB8J294</accession>
<keyword evidence="2" id="KW-1185">Reference proteome</keyword>
<gene>
    <name evidence="1" type="ORF">KPL71_019853</name>
</gene>